<comment type="caution">
    <text evidence="1">The sequence shown here is derived from an EMBL/GenBank/DDBJ whole genome shotgun (WGS) entry which is preliminary data.</text>
</comment>
<evidence type="ECO:0000313" key="1">
    <source>
        <dbReference type="EMBL" id="MFC0049831.1"/>
    </source>
</evidence>
<evidence type="ECO:0000313" key="2">
    <source>
        <dbReference type="Proteomes" id="UP001589813"/>
    </source>
</evidence>
<feature type="non-terminal residue" evidence="1">
    <location>
        <position position="1"/>
    </location>
</feature>
<reference evidence="1 2" key="1">
    <citation type="submission" date="2024-09" db="EMBL/GenBank/DDBJ databases">
        <authorList>
            <person name="Sun Q."/>
            <person name="Mori K."/>
        </authorList>
    </citation>
    <scope>NUCLEOTIDE SEQUENCE [LARGE SCALE GENOMIC DNA]</scope>
    <source>
        <strain evidence="1 2">KCTC 23315</strain>
    </source>
</reference>
<dbReference type="Proteomes" id="UP001589813">
    <property type="component" value="Unassembled WGS sequence"/>
</dbReference>
<dbReference type="EMBL" id="JBHLXP010000004">
    <property type="protein sequence ID" value="MFC0049831.1"/>
    <property type="molecule type" value="Genomic_DNA"/>
</dbReference>
<name>A0ABV6BG23_9GAMM</name>
<gene>
    <name evidence="1" type="ORF">ACFFJP_16140</name>
</gene>
<organism evidence="1 2">
    <name type="scientific">Rheinheimera tilapiae</name>
    <dbReference type="NCBI Taxonomy" id="875043"/>
    <lineage>
        <taxon>Bacteria</taxon>
        <taxon>Pseudomonadati</taxon>
        <taxon>Pseudomonadota</taxon>
        <taxon>Gammaproteobacteria</taxon>
        <taxon>Chromatiales</taxon>
        <taxon>Chromatiaceae</taxon>
        <taxon>Rheinheimera</taxon>
    </lineage>
</organism>
<accession>A0ABV6BG23</accession>
<sequence>KRPFFTQDLSLFSTLSLQDSQMIHTRRIGAGSDDGSTFITPIDAAVRATHQGESVNFGAFAVQEDSLASGAGKAFYAARTTWRNQQWQSGLLATRTERPGLQRTAETLTWDSQYQSNTWSWQTALSRSDIQQGHANPSTADNPDNQGVALLAAGKYQFTPSFDLGVELLRLDDSFDNNDLGYMQRNNWRDLALLGSYATSPEIAGLSRLKHKFRLSYQTDDAGLKLAAKQDYLMALLLDNGAQTELQLVYQTAGWQDNIGYGSDAFALPSAWSQRLLYISPYVGQLTWAASVQLDDQGFDGLARQFGLDLTWLPHANWTLNFNNFFREGDGWLIANRFNQISSYDSELFATNIKAAGLLTDQLEFGLHLQWALLDARSEQVWQIRQRQLQPFGQYTTDTSFEDRRLTAQFKLRYKLGAYSDFYLVYNRGGELFTAERQQQAWLPAIADLWQAPGQSLWTAKVRYAF</sequence>
<evidence type="ECO:0008006" key="3">
    <source>
        <dbReference type="Google" id="ProtNLM"/>
    </source>
</evidence>
<protein>
    <recommendedName>
        <fullName evidence="3">TonB-dependent receptor</fullName>
    </recommendedName>
</protein>
<dbReference type="RefSeq" id="WP_377246432.1">
    <property type="nucleotide sequence ID" value="NZ_JBHLXP010000004.1"/>
</dbReference>
<proteinExistence type="predicted"/>
<keyword evidence="2" id="KW-1185">Reference proteome</keyword>